<dbReference type="Proteomes" id="UP001139701">
    <property type="component" value="Unassembled WGS sequence"/>
</dbReference>
<comment type="caution">
    <text evidence="2">The sequence shown here is derived from an EMBL/GenBank/DDBJ whole genome shotgun (WGS) entry which is preliminary data.</text>
</comment>
<dbReference type="InterPro" id="IPR024402">
    <property type="entry name" value="DUF2726"/>
</dbReference>
<keyword evidence="3" id="KW-1185">Reference proteome</keyword>
<evidence type="ECO:0000313" key="3">
    <source>
        <dbReference type="Proteomes" id="UP001139701"/>
    </source>
</evidence>
<dbReference type="Pfam" id="PF10881">
    <property type="entry name" value="DUF2726"/>
    <property type="match status" value="1"/>
</dbReference>
<organism evidence="2 3">
    <name type="scientific">Acinetobacter sedimenti</name>
    <dbReference type="NCBI Taxonomy" id="2919922"/>
    <lineage>
        <taxon>Bacteria</taxon>
        <taxon>Pseudomonadati</taxon>
        <taxon>Pseudomonadota</taxon>
        <taxon>Gammaproteobacteria</taxon>
        <taxon>Moraxellales</taxon>
        <taxon>Moraxellaceae</taxon>
        <taxon>Acinetobacter</taxon>
    </lineage>
</organism>
<dbReference type="AlphaFoldDB" id="A0A9X1WY65"/>
<evidence type="ECO:0000259" key="1">
    <source>
        <dbReference type="Pfam" id="PF10881"/>
    </source>
</evidence>
<dbReference type="RefSeq" id="WP_241570357.1">
    <property type="nucleotide sequence ID" value="NZ_JAKUML010000002.1"/>
</dbReference>
<protein>
    <submittedName>
        <fullName evidence="2">DUF2726 domain-containing protein</fullName>
    </submittedName>
</protein>
<sequence>MTWLIVFVVLAVLIGAFFSSTKINFDKRGTRNPIKAKRVLTMNEQPTFLRLKEALPEHHVLAQVSFNAFLTAKGYATRNLFNRKVADFVVLDNKFNVVAIVELDDSSHKGKEGKDAERDALIAEAGYKVIRYQRTPDIEKIKIDFGIQREEVVQESIAQEIKAEEPKTKLIGDAIIIQTDQDLPKQSENNSSASNAQ</sequence>
<accession>A0A9X1WY65</accession>
<dbReference type="EMBL" id="JAKUML010000002">
    <property type="protein sequence ID" value="MCJ8145655.1"/>
    <property type="molecule type" value="Genomic_DNA"/>
</dbReference>
<name>A0A9X1WY65_9GAMM</name>
<reference evidence="2" key="1">
    <citation type="submission" date="2022-02" db="EMBL/GenBank/DDBJ databases">
        <title>Acinetobacter A3.8 sp. nov., isolated from Sediment (Zhairuo Island).</title>
        <authorList>
            <person name="Zheng K."/>
        </authorList>
    </citation>
    <scope>NUCLEOTIDE SEQUENCE</scope>
    <source>
        <strain evidence="2">A3.8</strain>
    </source>
</reference>
<evidence type="ECO:0000313" key="2">
    <source>
        <dbReference type="EMBL" id="MCJ8145655.1"/>
    </source>
</evidence>
<proteinExistence type="predicted"/>
<gene>
    <name evidence="2" type="ORF">MKI79_01800</name>
</gene>
<feature type="domain" description="DUF2726" evidence="1">
    <location>
        <begin position="37"/>
        <end position="128"/>
    </location>
</feature>